<evidence type="ECO:0000256" key="6">
    <source>
        <dbReference type="ARBA" id="ARBA00022842"/>
    </source>
</evidence>
<dbReference type="AlphaFoldDB" id="A0A0D1E4F0"/>
<organism evidence="12 13">
    <name type="scientific">Mycosarcoma maydis</name>
    <name type="common">Corn smut fungus</name>
    <name type="synonym">Ustilago maydis</name>
    <dbReference type="NCBI Taxonomy" id="5270"/>
    <lineage>
        <taxon>Eukaryota</taxon>
        <taxon>Fungi</taxon>
        <taxon>Dikarya</taxon>
        <taxon>Basidiomycota</taxon>
        <taxon>Ustilaginomycotina</taxon>
        <taxon>Ustilaginomycetes</taxon>
        <taxon>Ustilaginales</taxon>
        <taxon>Ustilaginaceae</taxon>
        <taxon>Mycosarcoma</taxon>
    </lineage>
</organism>
<dbReference type="KEGG" id="uma:UMAG_00869"/>
<keyword evidence="4" id="KW-0378">Hydrolase</keyword>
<dbReference type="PANTHER" id="PTHR13620">
    <property type="entry name" value="3-5 EXONUCLEASE"/>
    <property type="match status" value="1"/>
</dbReference>
<proteinExistence type="predicted"/>
<dbReference type="PANTHER" id="PTHR13620:SF109">
    <property type="entry name" value="3'-5' EXONUCLEASE"/>
    <property type="match status" value="1"/>
</dbReference>
<dbReference type="GeneID" id="23562047"/>
<feature type="region of interest" description="Disordered" evidence="10">
    <location>
        <begin position="598"/>
        <end position="631"/>
    </location>
</feature>
<protein>
    <recommendedName>
        <fullName evidence="8">3'-5' exonuclease</fullName>
    </recommendedName>
    <alternativeName>
        <fullName evidence="9">Werner Syndrome-like exonuclease</fullName>
    </alternativeName>
</protein>
<keyword evidence="7" id="KW-0539">Nucleus</keyword>
<evidence type="ECO:0000256" key="3">
    <source>
        <dbReference type="ARBA" id="ARBA00022723"/>
    </source>
</evidence>
<keyword evidence="3" id="KW-0479">Metal-binding</keyword>
<name>A0A0D1E4F0_MYCMD</name>
<dbReference type="SMART" id="SM00474">
    <property type="entry name" value="35EXOc"/>
    <property type="match status" value="1"/>
</dbReference>
<evidence type="ECO:0000256" key="10">
    <source>
        <dbReference type="SAM" id="MobiDB-lite"/>
    </source>
</evidence>
<keyword evidence="2" id="KW-0540">Nuclease</keyword>
<feature type="domain" description="3'-5' exonuclease" evidence="11">
    <location>
        <begin position="190"/>
        <end position="372"/>
    </location>
</feature>
<dbReference type="Proteomes" id="UP000000561">
    <property type="component" value="Chromosome 2"/>
</dbReference>
<evidence type="ECO:0000256" key="8">
    <source>
        <dbReference type="ARBA" id="ARBA00040531"/>
    </source>
</evidence>
<feature type="region of interest" description="Disordered" evidence="10">
    <location>
        <begin position="63"/>
        <end position="119"/>
    </location>
</feature>
<dbReference type="GO" id="GO:0008408">
    <property type="term" value="F:3'-5' exonuclease activity"/>
    <property type="evidence" value="ECO:0000318"/>
    <property type="project" value="GO_Central"/>
</dbReference>
<evidence type="ECO:0000313" key="13">
    <source>
        <dbReference type="Proteomes" id="UP000000561"/>
    </source>
</evidence>
<evidence type="ECO:0000256" key="4">
    <source>
        <dbReference type="ARBA" id="ARBA00022801"/>
    </source>
</evidence>
<reference evidence="12 13" key="1">
    <citation type="journal article" date="2006" name="Nature">
        <title>Insights from the genome of the biotrophic fungal plant pathogen Ustilago maydis.</title>
        <authorList>
            <person name="Kamper J."/>
            <person name="Kahmann R."/>
            <person name="Bolker M."/>
            <person name="Ma L.J."/>
            <person name="Brefort T."/>
            <person name="Saville B.J."/>
            <person name="Banuett F."/>
            <person name="Kronstad J.W."/>
            <person name="Gold S.E."/>
            <person name="Muller O."/>
            <person name="Perlin M.H."/>
            <person name="Wosten H.A."/>
            <person name="de Vries R."/>
            <person name="Ruiz-Herrera J."/>
            <person name="Reynaga-Pena C.G."/>
            <person name="Snetselaar K."/>
            <person name="McCann M."/>
            <person name="Perez-Martin J."/>
            <person name="Feldbrugge M."/>
            <person name="Basse C.W."/>
            <person name="Steinberg G."/>
            <person name="Ibeas J.I."/>
            <person name="Holloman W."/>
            <person name="Guzman P."/>
            <person name="Farman M."/>
            <person name="Stajich J.E."/>
            <person name="Sentandreu R."/>
            <person name="Gonzalez-Prieto J.M."/>
            <person name="Kennell J.C."/>
            <person name="Molina L."/>
            <person name="Schirawski J."/>
            <person name="Mendoza-Mendoza A."/>
            <person name="Greilinger D."/>
            <person name="Munch K."/>
            <person name="Rossel N."/>
            <person name="Scherer M."/>
            <person name="Vranes M."/>
            <person name="Ladendorf O."/>
            <person name="Vincon V."/>
            <person name="Fuchs U."/>
            <person name="Sandrock B."/>
            <person name="Meng S."/>
            <person name="Ho E.C."/>
            <person name="Cahill M.J."/>
            <person name="Boyce K.J."/>
            <person name="Klose J."/>
            <person name="Klosterman S.J."/>
            <person name="Deelstra H.J."/>
            <person name="Ortiz-Castellanos L."/>
            <person name="Li W."/>
            <person name="Sanchez-Alonso P."/>
            <person name="Schreier P.H."/>
            <person name="Hauser-Hahn I."/>
            <person name="Vaupel M."/>
            <person name="Koopmann E."/>
            <person name="Friedrich G."/>
            <person name="Voss H."/>
            <person name="Schluter T."/>
            <person name="Margolis J."/>
            <person name="Platt D."/>
            <person name="Swimmer C."/>
            <person name="Gnirke A."/>
            <person name="Chen F."/>
            <person name="Vysotskaia V."/>
            <person name="Mannhaupt G."/>
            <person name="Guldener U."/>
            <person name="Munsterkotter M."/>
            <person name="Haase D."/>
            <person name="Oesterheld M."/>
            <person name="Mewes H.W."/>
            <person name="Mauceli E.W."/>
            <person name="DeCaprio D."/>
            <person name="Wade C.M."/>
            <person name="Butler J."/>
            <person name="Young S."/>
            <person name="Jaffe D.B."/>
            <person name="Calvo S."/>
            <person name="Nusbaum C."/>
            <person name="Galagan J."/>
            <person name="Birren B.W."/>
        </authorList>
    </citation>
    <scope>NUCLEOTIDE SEQUENCE [LARGE SCALE GENOMIC DNA]</scope>
    <source>
        <strain evidence="13">DSM 14603 / FGSC 9021 / UM521</strain>
    </source>
</reference>
<dbReference type="GO" id="GO:0006139">
    <property type="term" value="P:nucleobase-containing compound metabolic process"/>
    <property type="evidence" value="ECO:0007669"/>
    <property type="project" value="InterPro"/>
</dbReference>
<dbReference type="InterPro" id="IPR051132">
    <property type="entry name" value="3-5_Exonuclease_domain"/>
</dbReference>
<accession>A0A0D1E4F0</accession>
<dbReference type="eggNOG" id="KOG4373">
    <property type="taxonomic scope" value="Eukaryota"/>
</dbReference>
<dbReference type="InterPro" id="IPR012337">
    <property type="entry name" value="RNaseH-like_sf"/>
</dbReference>
<feature type="region of interest" description="Disordered" evidence="10">
    <location>
        <begin position="418"/>
        <end position="458"/>
    </location>
</feature>
<dbReference type="Gene3D" id="3.30.420.10">
    <property type="entry name" value="Ribonuclease H-like superfamily/Ribonuclease H"/>
    <property type="match status" value="1"/>
</dbReference>
<sequence length="646" mass="72122">MKLAACLPPRSHVLAHQHARLNLSVVQVSTGFAMVALGRRFHSTPSASFEYKWGADNLDEMRSGSMTGGRKLPKTWANTHGDKSPDDASTSIKAKSKAKASSRTHAWGRPKMNPLPWNYTDAQRDKEARLQELERGLEVYSHKCPAGPPLVSGTCFLNARSKASSSSHTLDQPLLSDDTTSRDKSARLKMPTLAYTANYDEACDLLHCLGPGPMGLDLEWNYSRAGVHRTALVQICSSSLILIIHTSAMSHRIPPLLKHILQDPSIVKTGVAIKNDALKLQRDYAIDARNVVELSNFVKLAQPHRWAGHSHLISLRDLTRIYLGRKLRKDSVRVSDWERYPLDAKQIEYAASDTFASLEVLRAAAEYFKPTAEHVCRERELLDSLDRTDQDRTSTVMHLDQALKLSAYDLYQERIAGDQAKKRKQEQQTRTALRDIQPNAQPRRCSPSNLTPTKPIEANPVETKPALTAKQAKSCSSSDKWQSDDDDFITVTRVLLAHERAMKRWLYSRQTLSQVASSSKVKVNTVARYILKALSEAESKRLPGSVLDDFTGTDQRRLAAELEEQRSQCDLSLKQYRALAKTMGWQDAVDCARVRETERDSDRTGAQPVKRAEQAKSAPSSSAAVKSAAATEKQRRSALFIELSES</sequence>
<dbReference type="RefSeq" id="XP_011386891.1">
    <property type="nucleotide sequence ID" value="XM_011388589.1"/>
</dbReference>
<dbReference type="EMBL" id="CM003141">
    <property type="protein sequence ID" value="KIS70944.1"/>
    <property type="molecule type" value="Genomic_DNA"/>
</dbReference>
<dbReference type="InterPro" id="IPR036397">
    <property type="entry name" value="RNaseH_sf"/>
</dbReference>
<evidence type="ECO:0000256" key="9">
    <source>
        <dbReference type="ARBA" id="ARBA00042761"/>
    </source>
</evidence>
<feature type="region of interest" description="Disordered" evidence="10">
    <location>
        <begin position="464"/>
        <end position="483"/>
    </location>
</feature>
<comment type="subcellular location">
    <subcellularLocation>
        <location evidence="1">Nucleus</location>
    </subcellularLocation>
</comment>
<evidence type="ECO:0000313" key="12">
    <source>
        <dbReference type="EMBL" id="KIS70944.1"/>
    </source>
</evidence>
<feature type="compositionally biased region" description="Low complexity" evidence="10">
    <location>
        <begin position="615"/>
        <end position="630"/>
    </location>
</feature>
<evidence type="ECO:0000256" key="2">
    <source>
        <dbReference type="ARBA" id="ARBA00022722"/>
    </source>
</evidence>
<keyword evidence="13" id="KW-1185">Reference proteome</keyword>
<gene>
    <name evidence="12" type="ORF">UMAG_00869</name>
</gene>
<dbReference type="FunFam" id="3.30.420.10:FF:000186">
    <property type="entry name" value="Uncharacterized protein"/>
    <property type="match status" value="1"/>
</dbReference>
<dbReference type="GO" id="GO:0005634">
    <property type="term" value="C:nucleus"/>
    <property type="evidence" value="ECO:0007669"/>
    <property type="project" value="UniProtKB-SubCell"/>
</dbReference>
<evidence type="ECO:0000256" key="7">
    <source>
        <dbReference type="ARBA" id="ARBA00023242"/>
    </source>
</evidence>
<keyword evidence="5" id="KW-0269">Exonuclease</keyword>
<evidence type="ECO:0000256" key="5">
    <source>
        <dbReference type="ARBA" id="ARBA00022839"/>
    </source>
</evidence>
<dbReference type="OMA" id="AMSHRIP"/>
<dbReference type="InParanoid" id="A0A0D1E4F0"/>
<keyword evidence="6" id="KW-0460">Magnesium</keyword>
<dbReference type="InterPro" id="IPR002562">
    <property type="entry name" value="3'-5'_exonuclease_dom"/>
</dbReference>
<evidence type="ECO:0000259" key="11">
    <source>
        <dbReference type="SMART" id="SM00474"/>
    </source>
</evidence>
<dbReference type="SUPFAM" id="SSF53098">
    <property type="entry name" value="Ribonuclease H-like"/>
    <property type="match status" value="1"/>
</dbReference>
<evidence type="ECO:0000256" key="1">
    <source>
        <dbReference type="ARBA" id="ARBA00004123"/>
    </source>
</evidence>
<dbReference type="OrthoDB" id="18193at2759"/>
<dbReference type="GO" id="GO:0046872">
    <property type="term" value="F:metal ion binding"/>
    <property type="evidence" value="ECO:0007669"/>
    <property type="project" value="UniProtKB-KW"/>
</dbReference>
<dbReference type="VEuPathDB" id="FungiDB:UMAG_00869"/>
<dbReference type="GO" id="GO:0003676">
    <property type="term" value="F:nucleic acid binding"/>
    <property type="evidence" value="ECO:0007669"/>
    <property type="project" value="InterPro"/>
</dbReference>
<dbReference type="STRING" id="237631.A0A0D1E4F0"/>
<dbReference type="Pfam" id="PF01612">
    <property type="entry name" value="DNA_pol_A_exo1"/>
    <property type="match status" value="1"/>
</dbReference>
<dbReference type="CDD" id="cd06141">
    <property type="entry name" value="WRN_exo"/>
    <property type="match status" value="1"/>
</dbReference>
<feature type="compositionally biased region" description="Basic residues" evidence="10">
    <location>
        <begin position="94"/>
        <end position="108"/>
    </location>
</feature>